<evidence type="ECO:0000313" key="1">
    <source>
        <dbReference type="EMBL" id="CCC70001.1"/>
    </source>
</evidence>
<dbReference type="AlphaFoldDB" id="G0VEL0"/>
<dbReference type="eggNOG" id="ENOG502S2SB">
    <property type="taxonomic scope" value="Eukaryota"/>
</dbReference>
<dbReference type="InterPro" id="IPR038816">
    <property type="entry name" value="Stationary_phase_5"/>
</dbReference>
<proteinExistence type="predicted"/>
<dbReference type="Proteomes" id="UP000001640">
    <property type="component" value="Chromosome 4"/>
</dbReference>
<keyword evidence="2" id="KW-1185">Reference proteome</keyword>
<dbReference type="HOGENOM" id="CLU_048937_0_0_1"/>
<dbReference type="RefSeq" id="XP_003676362.1">
    <property type="nucleotide sequence ID" value="XM_003676314.1"/>
</dbReference>
<dbReference type="FunCoup" id="G0VEL0">
    <property type="interactions" value="77"/>
</dbReference>
<dbReference type="GO" id="GO:0070628">
    <property type="term" value="F:proteasome binding"/>
    <property type="evidence" value="ECO:0007669"/>
    <property type="project" value="InterPro"/>
</dbReference>
<dbReference type="OMA" id="SLRCFFN"/>
<dbReference type="PANTHER" id="PTHR42342:SF1">
    <property type="entry name" value="STATIONARY PHASE PROTEIN 5"/>
    <property type="match status" value="1"/>
</dbReference>
<gene>
    <name evidence="1" type="primary">NCAS0D04200</name>
    <name evidence="1" type="ordered locus">NCAS_0D04200</name>
</gene>
<sequence length="305" mass="34768">MAPSNWLKWVDTTKRQIRQLGRTIDARLTGLANGRIGGSNESSLLRRRIPIPIRVPVRNSMGTGLFNRYLFQKNQFIRALGTQLRVPISIRLFSYDTFRNGDNGFAKNNVPRGLYQNWNMVTPTRLLERKLLYSTASIRYTKEAIKMLKASLSWAPNSLKKSIEDYKTFKMMDTGRGSFLEFKLPKINQIESVTFLNENVVDQWQEILSGNMKQLKEIQDSINQVFQQYGSLPVSTSADGNIQIHFPNTNAFETEALVADIGVTNGIVYSQEPNQSNEETDILSNWNSWEDLSGTRTFSPVLSEV</sequence>
<accession>G0VEL0</accession>
<dbReference type="KEGG" id="ncs:NCAS_0D04200"/>
<evidence type="ECO:0000313" key="2">
    <source>
        <dbReference type="Proteomes" id="UP000001640"/>
    </source>
</evidence>
<name>G0VEL0_NAUCA</name>
<dbReference type="PANTHER" id="PTHR42342">
    <property type="entry name" value="STATIONARY PHASE PROTEIN 5"/>
    <property type="match status" value="1"/>
</dbReference>
<dbReference type="GO" id="GO:0043248">
    <property type="term" value="P:proteasome assembly"/>
    <property type="evidence" value="ECO:0007669"/>
    <property type="project" value="TreeGrafter"/>
</dbReference>
<dbReference type="STRING" id="1064592.G0VEL0"/>
<dbReference type="InParanoid" id="G0VEL0"/>
<protein>
    <submittedName>
        <fullName evidence="1">Uncharacterized protein</fullName>
    </submittedName>
</protein>
<dbReference type="GeneID" id="96903607"/>
<dbReference type="EMBL" id="HE576755">
    <property type="protein sequence ID" value="CCC70001.1"/>
    <property type="molecule type" value="Genomic_DNA"/>
</dbReference>
<reference evidence="1 2" key="1">
    <citation type="journal article" date="2011" name="Proc. Natl. Acad. Sci. U.S.A.">
        <title>Evolutionary erosion of yeast sex chromosomes by mating-type switching accidents.</title>
        <authorList>
            <person name="Gordon J.L."/>
            <person name="Armisen D."/>
            <person name="Proux-Wera E."/>
            <person name="Oheigeartaigh S.S."/>
            <person name="Byrne K.P."/>
            <person name="Wolfe K.H."/>
        </authorList>
    </citation>
    <scope>NUCLEOTIDE SEQUENCE [LARGE SCALE GENOMIC DNA]</scope>
    <source>
        <strain evidence="2">ATCC 76901 / BCRC 22586 / CBS 4309 / NBRC 1992 / NRRL Y-12630</strain>
    </source>
</reference>
<organism evidence="1 2">
    <name type="scientific">Naumovozyma castellii</name>
    <name type="common">Yeast</name>
    <name type="synonym">Saccharomyces castellii</name>
    <dbReference type="NCBI Taxonomy" id="27288"/>
    <lineage>
        <taxon>Eukaryota</taxon>
        <taxon>Fungi</taxon>
        <taxon>Dikarya</taxon>
        <taxon>Ascomycota</taxon>
        <taxon>Saccharomycotina</taxon>
        <taxon>Saccharomycetes</taxon>
        <taxon>Saccharomycetales</taxon>
        <taxon>Saccharomycetaceae</taxon>
        <taxon>Naumovozyma</taxon>
    </lineage>
</organism>
<dbReference type="OrthoDB" id="416253at2759"/>
<reference key="2">
    <citation type="submission" date="2011-08" db="EMBL/GenBank/DDBJ databases">
        <title>Genome sequence of Naumovozyma castellii.</title>
        <authorList>
            <person name="Gordon J.L."/>
            <person name="Armisen D."/>
            <person name="Proux-Wera E."/>
            <person name="OhEigeartaigh S.S."/>
            <person name="Byrne K.P."/>
            <person name="Wolfe K.H."/>
        </authorList>
    </citation>
    <scope>NUCLEOTIDE SEQUENCE</scope>
    <source>
        <strain>Type strain:CBS 4309</strain>
    </source>
</reference>